<organism evidence="2 3">
    <name type="scientific">Musa balbisiana</name>
    <name type="common">Banana</name>
    <dbReference type="NCBI Taxonomy" id="52838"/>
    <lineage>
        <taxon>Eukaryota</taxon>
        <taxon>Viridiplantae</taxon>
        <taxon>Streptophyta</taxon>
        <taxon>Embryophyta</taxon>
        <taxon>Tracheophyta</taxon>
        <taxon>Spermatophyta</taxon>
        <taxon>Magnoliopsida</taxon>
        <taxon>Liliopsida</taxon>
        <taxon>Zingiberales</taxon>
        <taxon>Musaceae</taxon>
        <taxon>Musa</taxon>
    </lineage>
</organism>
<comment type="caution">
    <text evidence="2">The sequence shown here is derived from an EMBL/GenBank/DDBJ whole genome shotgun (WGS) entry which is preliminary data.</text>
</comment>
<reference evidence="2 3" key="1">
    <citation type="journal article" date="2019" name="Nat. Plants">
        <title>Genome sequencing of Musa balbisiana reveals subgenome evolution and function divergence in polyploid bananas.</title>
        <authorList>
            <person name="Yao X."/>
        </authorList>
    </citation>
    <scope>NUCLEOTIDE SEQUENCE [LARGE SCALE GENOMIC DNA]</scope>
    <source>
        <strain evidence="3">cv. DH-PKW</strain>
        <tissue evidence="2">Leaves</tissue>
    </source>
</reference>
<evidence type="ECO:0000313" key="2">
    <source>
        <dbReference type="EMBL" id="THU70832.1"/>
    </source>
</evidence>
<sequence length="120" mass="13478">MEGWRRNPDCQLLLGLLIGGLHSPPAFWDFRNGGVILSASTLPLPHSWLLYVAGSPVTRVALPRQNLWRQRHPLVKKDMKIGLPRAQASKGVNKEGKPDVTIKSESKESGYKRLHLESYL</sequence>
<proteinExistence type="predicted"/>
<gene>
    <name evidence="2" type="ORF">C4D60_Mb08t29140</name>
</gene>
<keyword evidence="3" id="KW-1185">Reference proteome</keyword>
<dbReference type="AlphaFoldDB" id="A0A4S8K7B1"/>
<name>A0A4S8K7B1_MUSBA</name>
<dbReference type="Proteomes" id="UP000317650">
    <property type="component" value="Chromosome 8"/>
</dbReference>
<dbReference type="EMBL" id="PYDT01000002">
    <property type="protein sequence ID" value="THU70832.1"/>
    <property type="molecule type" value="Genomic_DNA"/>
</dbReference>
<evidence type="ECO:0000313" key="3">
    <source>
        <dbReference type="Proteomes" id="UP000317650"/>
    </source>
</evidence>
<feature type="region of interest" description="Disordered" evidence="1">
    <location>
        <begin position="85"/>
        <end position="109"/>
    </location>
</feature>
<evidence type="ECO:0000256" key="1">
    <source>
        <dbReference type="SAM" id="MobiDB-lite"/>
    </source>
</evidence>
<protein>
    <submittedName>
        <fullName evidence="2">Uncharacterized protein</fullName>
    </submittedName>
</protein>
<feature type="compositionally biased region" description="Basic and acidic residues" evidence="1">
    <location>
        <begin position="92"/>
        <end position="109"/>
    </location>
</feature>
<accession>A0A4S8K7B1</accession>